<protein>
    <submittedName>
        <fullName evidence="2">Uncharacterized protein</fullName>
    </submittedName>
</protein>
<accession>A0A830GWB9</accession>
<dbReference type="EMBL" id="BMNL01000002">
    <property type="protein sequence ID" value="GGP20990.1"/>
    <property type="molecule type" value="Genomic_DNA"/>
</dbReference>
<gene>
    <name evidence="2" type="ORF">GCM10007981_11290</name>
</gene>
<feature type="transmembrane region" description="Helical" evidence="1">
    <location>
        <begin position="61"/>
        <end position="81"/>
    </location>
</feature>
<keyword evidence="1" id="KW-0472">Membrane</keyword>
<feature type="transmembrane region" description="Helical" evidence="1">
    <location>
        <begin position="155"/>
        <end position="188"/>
    </location>
</feature>
<feature type="transmembrane region" description="Helical" evidence="1">
    <location>
        <begin position="102"/>
        <end position="118"/>
    </location>
</feature>
<evidence type="ECO:0000313" key="3">
    <source>
        <dbReference type="Proteomes" id="UP000610960"/>
    </source>
</evidence>
<feature type="transmembrane region" description="Helical" evidence="1">
    <location>
        <begin position="21"/>
        <end position="41"/>
    </location>
</feature>
<dbReference type="AlphaFoldDB" id="A0A830GWB9"/>
<evidence type="ECO:0000313" key="2">
    <source>
        <dbReference type="EMBL" id="GGP20990.1"/>
    </source>
</evidence>
<comment type="caution">
    <text evidence="2">The sequence shown here is derived from an EMBL/GenBank/DDBJ whole genome shotgun (WGS) entry which is preliminary data.</text>
</comment>
<dbReference type="Proteomes" id="UP000610960">
    <property type="component" value="Unassembled WGS sequence"/>
</dbReference>
<evidence type="ECO:0000256" key="1">
    <source>
        <dbReference type="SAM" id="Phobius"/>
    </source>
</evidence>
<proteinExistence type="predicted"/>
<sequence length="202" mass="23247">MDRANRIAVGIARFEYRKAMGISYIFWSTVSISFAALYSAISELGIRNSYLPLPMGLYGFLSMSVVILYIVIFYGTIINRFSKAFEIFNSVKYGIKSSHRRLLSLALAMLLSIAYYFAYELTTVLSVAFLAVLSSTLLFIFLYRPMTIMGVRPRYYDYIAWTAYIVSMSLGLMFYFLYYIMTLLWVYAGMASLLEAMEHGRH</sequence>
<reference evidence="2" key="1">
    <citation type="journal article" date="2014" name="Int. J. Syst. Evol. Microbiol.">
        <title>Complete genome sequence of Corynebacterium casei LMG S-19264T (=DSM 44701T), isolated from a smear-ripened cheese.</title>
        <authorList>
            <consortium name="US DOE Joint Genome Institute (JGI-PGF)"/>
            <person name="Walter F."/>
            <person name="Albersmeier A."/>
            <person name="Kalinowski J."/>
            <person name="Ruckert C."/>
        </authorList>
    </citation>
    <scope>NUCLEOTIDE SEQUENCE</scope>
    <source>
        <strain evidence="2">JCM 10088</strain>
    </source>
</reference>
<keyword evidence="1" id="KW-0812">Transmembrane</keyword>
<feature type="transmembrane region" description="Helical" evidence="1">
    <location>
        <begin position="124"/>
        <end position="143"/>
    </location>
</feature>
<organism evidence="2 3">
    <name type="scientific">Thermocladium modestius</name>
    <dbReference type="NCBI Taxonomy" id="62609"/>
    <lineage>
        <taxon>Archaea</taxon>
        <taxon>Thermoproteota</taxon>
        <taxon>Thermoprotei</taxon>
        <taxon>Thermoproteales</taxon>
        <taxon>Thermoproteaceae</taxon>
        <taxon>Thermocladium</taxon>
    </lineage>
</organism>
<keyword evidence="3" id="KW-1185">Reference proteome</keyword>
<reference evidence="2" key="2">
    <citation type="submission" date="2020-09" db="EMBL/GenBank/DDBJ databases">
        <authorList>
            <person name="Sun Q."/>
            <person name="Ohkuma M."/>
        </authorList>
    </citation>
    <scope>NUCLEOTIDE SEQUENCE</scope>
    <source>
        <strain evidence="2">JCM 10088</strain>
    </source>
</reference>
<keyword evidence="1" id="KW-1133">Transmembrane helix</keyword>
<name>A0A830GWB9_9CREN</name>